<feature type="region of interest" description="Disordered" evidence="2">
    <location>
        <begin position="173"/>
        <end position="235"/>
    </location>
</feature>
<dbReference type="Proteomes" id="UP000590412">
    <property type="component" value="Unassembled WGS sequence"/>
</dbReference>
<feature type="compositionally biased region" description="Polar residues" evidence="2">
    <location>
        <begin position="282"/>
        <end position="298"/>
    </location>
</feature>
<dbReference type="GO" id="GO:0008270">
    <property type="term" value="F:zinc ion binding"/>
    <property type="evidence" value="ECO:0007669"/>
    <property type="project" value="UniProtKB-KW"/>
</dbReference>
<dbReference type="AlphaFoldDB" id="A0A8X7TBD7"/>
<feature type="compositionally biased region" description="Polar residues" evidence="2">
    <location>
        <begin position="219"/>
        <end position="235"/>
    </location>
</feature>
<feature type="region of interest" description="Disordered" evidence="2">
    <location>
        <begin position="1"/>
        <end position="80"/>
    </location>
</feature>
<feature type="compositionally biased region" description="Polar residues" evidence="2">
    <location>
        <begin position="1"/>
        <end position="13"/>
    </location>
</feature>
<feature type="region of interest" description="Disordered" evidence="2">
    <location>
        <begin position="282"/>
        <end position="348"/>
    </location>
</feature>
<proteinExistence type="predicted"/>
<dbReference type="PROSITE" id="PS50157">
    <property type="entry name" value="ZINC_FINGER_C2H2_2"/>
    <property type="match status" value="1"/>
</dbReference>
<dbReference type="PROSITE" id="PS00028">
    <property type="entry name" value="ZINC_FINGER_C2H2_1"/>
    <property type="match status" value="1"/>
</dbReference>
<feature type="region of interest" description="Disordered" evidence="2">
    <location>
        <begin position="117"/>
        <end position="136"/>
    </location>
</feature>
<accession>A0A8X7TBD7</accession>
<dbReference type="Gene3D" id="3.30.160.60">
    <property type="entry name" value="Classic Zinc Finger"/>
    <property type="match status" value="1"/>
</dbReference>
<organism evidence="4 5">
    <name type="scientific">Candida parapsilosis</name>
    <name type="common">Yeast</name>
    <dbReference type="NCBI Taxonomy" id="5480"/>
    <lineage>
        <taxon>Eukaryota</taxon>
        <taxon>Fungi</taxon>
        <taxon>Dikarya</taxon>
        <taxon>Ascomycota</taxon>
        <taxon>Saccharomycotina</taxon>
        <taxon>Pichiomycetes</taxon>
        <taxon>Debaryomycetaceae</taxon>
        <taxon>Candida/Lodderomyces clade</taxon>
        <taxon>Candida</taxon>
    </lineage>
</organism>
<feature type="compositionally biased region" description="Low complexity" evidence="2">
    <location>
        <begin position="299"/>
        <end position="325"/>
    </location>
</feature>
<dbReference type="InterPro" id="IPR013087">
    <property type="entry name" value="Znf_C2H2_type"/>
</dbReference>
<evidence type="ECO:0000313" key="4">
    <source>
        <dbReference type="EMBL" id="KAF6052348.1"/>
    </source>
</evidence>
<comment type="caution">
    <text evidence="4">The sequence shown here is derived from an EMBL/GenBank/DDBJ whole genome shotgun (WGS) entry which is preliminary data.</text>
</comment>
<dbReference type="EMBL" id="JABWAB010000004">
    <property type="protein sequence ID" value="KAF6052348.1"/>
    <property type="molecule type" value="Genomic_DNA"/>
</dbReference>
<dbReference type="PANTHER" id="PTHR36167:SF3">
    <property type="entry name" value="C2H2 FINGER DOMAIN TRANSCRIPTION FACTOR (EUROFUNG)-RELATED"/>
    <property type="match status" value="1"/>
</dbReference>
<gene>
    <name evidence="4" type="ORF">FOB60_002604</name>
</gene>
<name>A0A8X7TBD7_CANPA</name>
<protein>
    <recommendedName>
        <fullName evidence="3">C2H2-type domain-containing protein</fullName>
    </recommendedName>
</protein>
<keyword evidence="1" id="KW-0479">Metal-binding</keyword>
<evidence type="ECO:0000256" key="1">
    <source>
        <dbReference type="PROSITE-ProRule" id="PRU00042"/>
    </source>
</evidence>
<reference evidence="4" key="1">
    <citation type="submission" date="2020-03" db="EMBL/GenBank/DDBJ databases">
        <title>FDA dAtabase for Regulatory Grade micrObial Sequences (FDA-ARGOS): Supporting development and validation of Infectious Disease Dx tests.</title>
        <authorList>
            <person name="Campos J."/>
            <person name="Goldberg B."/>
            <person name="Tallon L."/>
            <person name="Sadzewicz L."/>
            <person name="Vavikolanu K."/>
            <person name="Mehta A."/>
            <person name="Aluvathingal J."/>
            <person name="Nadendla S."/>
            <person name="Nandy P."/>
            <person name="Geyer C."/>
            <person name="Yan Y."/>
            <person name="Sichtig H."/>
        </authorList>
    </citation>
    <scope>NUCLEOTIDE SEQUENCE [LARGE SCALE GENOMIC DNA]</scope>
    <source>
        <strain evidence="4">FDAARGOS_652</strain>
    </source>
</reference>
<sequence>MSSTDKINTQSEQRGAATASGYGTDNKTTLPPLGSTMKTEQPESYTQTQQQQPYEYNVQPSIYSSYQQSNYDPYQRQSSLQPQNAYAGMTQYTQQAYPSTNASGAVRFSYSGNSASAVPASTSKQDLHTHVPPEKKSRRFRRRYNQIVRKYPCSFPGCSKSYGSLNHLNTHIVTKKHGPRKSKLDFQNGGHNKDDKLEPNFAQQDHAAQPHVQQPAQYSLPQQSQMPVPTQQYVTQPNDYSGYYYGYSAPPNLRPNVSNDSSSVPVSGSGLYYSGLQPTSTLVPQQTSQIQPQRSGGSTSTPQYYQATPQQTLYASQFQPQQQQQSALGSGIYANQQSSPQQQRTNRP</sequence>
<evidence type="ECO:0000259" key="3">
    <source>
        <dbReference type="PROSITE" id="PS50157"/>
    </source>
</evidence>
<feature type="compositionally biased region" description="Low complexity" evidence="2">
    <location>
        <begin position="202"/>
        <end position="217"/>
    </location>
</feature>
<evidence type="ECO:0000256" key="2">
    <source>
        <dbReference type="SAM" id="MobiDB-lite"/>
    </source>
</evidence>
<feature type="domain" description="C2H2-type" evidence="3">
    <location>
        <begin position="151"/>
        <end position="182"/>
    </location>
</feature>
<dbReference type="PANTHER" id="PTHR36167">
    <property type="entry name" value="C2H2 FINGER DOMAIN TRANSCRIPTION FACTOR (EUROFUNG)-RELATED"/>
    <property type="match status" value="1"/>
</dbReference>
<dbReference type="OrthoDB" id="1939603at2759"/>
<feature type="compositionally biased region" description="Polar residues" evidence="2">
    <location>
        <begin position="61"/>
        <end position="80"/>
    </location>
</feature>
<evidence type="ECO:0000313" key="5">
    <source>
        <dbReference type="Proteomes" id="UP000590412"/>
    </source>
</evidence>
<feature type="compositionally biased region" description="Polar residues" evidence="2">
    <location>
        <begin position="333"/>
        <end position="348"/>
    </location>
</feature>
<feature type="compositionally biased region" description="Basic and acidic residues" evidence="2">
    <location>
        <begin position="125"/>
        <end position="135"/>
    </location>
</feature>
<dbReference type="InterPro" id="IPR039327">
    <property type="entry name" value="CON7-like"/>
</dbReference>
<feature type="compositionally biased region" description="Low complexity" evidence="2">
    <location>
        <begin position="42"/>
        <end position="60"/>
    </location>
</feature>
<keyword evidence="1" id="KW-0863">Zinc-finger</keyword>
<keyword evidence="1" id="KW-0862">Zinc</keyword>
<dbReference type="GO" id="GO:0006355">
    <property type="term" value="P:regulation of DNA-templated transcription"/>
    <property type="evidence" value="ECO:0007669"/>
    <property type="project" value="InterPro"/>
</dbReference>